<gene>
    <name evidence="1" type="ORF">SCALOS_LOCUS11099</name>
</gene>
<accession>A0ACA9PTE9</accession>
<reference evidence="1" key="1">
    <citation type="submission" date="2021-06" db="EMBL/GenBank/DDBJ databases">
        <authorList>
            <person name="Kallberg Y."/>
            <person name="Tangrot J."/>
            <person name="Rosling A."/>
        </authorList>
    </citation>
    <scope>NUCLEOTIDE SEQUENCE</scope>
    <source>
        <strain evidence="1">AU212A</strain>
    </source>
</reference>
<evidence type="ECO:0000313" key="2">
    <source>
        <dbReference type="Proteomes" id="UP000789860"/>
    </source>
</evidence>
<keyword evidence="2" id="KW-1185">Reference proteome</keyword>
<sequence>YDDNGPSLLEYLDNMKALDRNLNAPLMMPITEKYKDMGTIIVGKVESGTVKKGESVLIMPNKRVVEISAVYNELEDE</sequence>
<feature type="non-terminal residue" evidence="1">
    <location>
        <position position="1"/>
    </location>
</feature>
<protein>
    <submittedName>
        <fullName evidence="1">7895_t:CDS:1</fullName>
    </submittedName>
</protein>
<evidence type="ECO:0000313" key="1">
    <source>
        <dbReference type="EMBL" id="CAG8717010.1"/>
    </source>
</evidence>
<feature type="non-terminal residue" evidence="1">
    <location>
        <position position="77"/>
    </location>
</feature>
<dbReference type="EMBL" id="CAJVPM010045686">
    <property type="protein sequence ID" value="CAG8717010.1"/>
    <property type="molecule type" value="Genomic_DNA"/>
</dbReference>
<name>A0ACA9PTE9_9GLOM</name>
<comment type="caution">
    <text evidence="1">The sequence shown here is derived from an EMBL/GenBank/DDBJ whole genome shotgun (WGS) entry which is preliminary data.</text>
</comment>
<organism evidence="1 2">
    <name type="scientific">Scutellospora calospora</name>
    <dbReference type="NCBI Taxonomy" id="85575"/>
    <lineage>
        <taxon>Eukaryota</taxon>
        <taxon>Fungi</taxon>
        <taxon>Fungi incertae sedis</taxon>
        <taxon>Mucoromycota</taxon>
        <taxon>Glomeromycotina</taxon>
        <taxon>Glomeromycetes</taxon>
        <taxon>Diversisporales</taxon>
        <taxon>Gigasporaceae</taxon>
        <taxon>Scutellospora</taxon>
    </lineage>
</organism>
<proteinExistence type="predicted"/>
<dbReference type="Proteomes" id="UP000789860">
    <property type="component" value="Unassembled WGS sequence"/>
</dbReference>